<organism evidence="2 3">
    <name type="scientific">Streptomyces niveus</name>
    <name type="common">Streptomyces spheroides</name>
    <dbReference type="NCBI Taxonomy" id="193462"/>
    <lineage>
        <taxon>Bacteria</taxon>
        <taxon>Bacillati</taxon>
        <taxon>Actinomycetota</taxon>
        <taxon>Actinomycetes</taxon>
        <taxon>Kitasatosporales</taxon>
        <taxon>Streptomycetaceae</taxon>
        <taxon>Streptomyces</taxon>
    </lineage>
</organism>
<dbReference type="InterPro" id="IPR036291">
    <property type="entry name" value="NAD(P)-bd_dom_sf"/>
</dbReference>
<evidence type="ECO:0000313" key="2">
    <source>
        <dbReference type="EMBL" id="WUX56615.1"/>
    </source>
</evidence>
<dbReference type="PRINTS" id="PR00081">
    <property type="entry name" value="GDHRDH"/>
</dbReference>
<name>A0ABZ2AH56_STRNV</name>
<sequence length="245" mass="25808">MTRVAVVAGGGEHTGPAVALRLAAGGFDVALLGSEFTSVDMTVRCVEEYGRQCVTVRAELTDARSVAVAFGRVRTALGSPAVLVTCVGPEPPPDGLPEDESADEQRYTAVRRALRPVFVCCQAGAGQLLRHRWGRIIIVTEPVDAGENTWRTTRPVLDGLIGFTRSAALELARSGTTVNLVAPADRADDSRAPAHRAVGDDSAGSYADGVAHVTEFLVDERAVGITGQAIRVAAARADVPLLRER</sequence>
<gene>
    <name evidence="2" type="ORF">OG442_36650</name>
</gene>
<dbReference type="Pfam" id="PF00106">
    <property type="entry name" value="adh_short"/>
    <property type="match status" value="1"/>
</dbReference>
<dbReference type="Proteomes" id="UP001432209">
    <property type="component" value="Chromosome"/>
</dbReference>
<reference evidence="2" key="1">
    <citation type="submission" date="2022-10" db="EMBL/GenBank/DDBJ databases">
        <title>The complete genomes of actinobacterial strains from the NBC collection.</title>
        <authorList>
            <person name="Joergensen T.S."/>
            <person name="Alvarez Arevalo M."/>
            <person name="Sterndorff E.B."/>
            <person name="Faurdal D."/>
            <person name="Vuksanovic O."/>
            <person name="Mourched A.-S."/>
            <person name="Charusanti P."/>
            <person name="Shaw S."/>
            <person name="Blin K."/>
            <person name="Weber T."/>
        </authorList>
    </citation>
    <scope>NUCLEOTIDE SEQUENCE</scope>
    <source>
        <strain evidence="2">NBC_01432</strain>
    </source>
</reference>
<proteinExistence type="inferred from homology"/>
<comment type="similarity">
    <text evidence="1">Belongs to the short-chain dehydrogenases/reductases (SDR) family.</text>
</comment>
<dbReference type="InterPro" id="IPR050259">
    <property type="entry name" value="SDR"/>
</dbReference>
<dbReference type="Gene3D" id="3.40.50.720">
    <property type="entry name" value="NAD(P)-binding Rossmann-like Domain"/>
    <property type="match status" value="2"/>
</dbReference>
<accession>A0ABZ2AH56</accession>
<dbReference type="SUPFAM" id="SSF51735">
    <property type="entry name" value="NAD(P)-binding Rossmann-fold domains"/>
    <property type="match status" value="1"/>
</dbReference>
<dbReference type="InterPro" id="IPR002347">
    <property type="entry name" value="SDR_fam"/>
</dbReference>
<dbReference type="PANTHER" id="PTHR42879">
    <property type="entry name" value="3-OXOACYL-(ACYL-CARRIER-PROTEIN) REDUCTASE"/>
    <property type="match status" value="1"/>
</dbReference>
<evidence type="ECO:0000256" key="1">
    <source>
        <dbReference type="ARBA" id="ARBA00006484"/>
    </source>
</evidence>
<dbReference type="RefSeq" id="WP_329081412.1">
    <property type="nucleotide sequence ID" value="NZ_CP109495.1"/>
</dbReference>
<dbReference type="EMBL" id="CP109495">
    <property type="protein sequence ID" value="WUX56615.1"/>
    <property type="molecule type" value="Genomic_DNA"/>
</dbReference>
<evidence type="ECO:0000313" key="3">
    <source>
        <dbReference type="Proteomes" id="UP001432209"/>
    </source>
</evidence>
<keyword evidence="3" id="KW-1185">Reference proteome</keyword>
<protein>
    <submittedName>
        <fullName evidence="2">SDR family NAD(P)-dependent oxidoreductase</fullName>
    </submittedName>
</protein>
<dbReference type="PANTHER" id="PTHR42879:SF2">
    <property type="entry name" value="3-OXOACYL-[ACYL-CARRIER-PROTEIN] REDUCTASE FABG"/>
    <property type="match status" value="1"/>
</dbReference>